<dbReference type="GO" id="GO:0004553">
    <property type="term" value="F:hydrolase activity, hydrolyzing O-glycosyl compounds"/>
    <property type="evidence" value="ECO:0007669"/>
    <property type="project" value="InterPro"/>
</dbReference>
<reference evidence="6" key="2">
    <citation type="submission" date="2020-09" db="EMBL/GenBank/DDBJ databases">
        <authorList>
            <person name="Sun Q."/>
            <person name="Zhou Y."/>
        </authorList>
    </citation>
    <scope>NUCLEOTIDE SEQUENCE</scope>
    <source>
        <strain evidence="6">CGMCC 1.7086</strain>
    </source>
</reference>
<name>A0A918DMP8_9ALTE</name>
<comment type="caution">
    <text evidence="6">The sequence shown here is derived from an EMBL/GenBank/DDBJ whole genome shotgun (WGS) entry which is preliminary data.</text>
</comment>
<reference evidence="6" key="1">
    <citation type="journal article" date="2014" name="Int. J. Syst. Evol. Microbiol.">
        <title>Complete genome sequence of Corynebacterium casei LMG S-19264T (=DSM 44701T), isolated from a smear-ripened cheese.</title>
        <authorList>
            <consortium name="US DOE Joint Genome Institute (JGI-PGF)"/>
            <person name="Walter F."/>
            <person name="Albersmeier A."/>
            <person name="Kalinowski J."/>
            <person name="Ruckert C."/>
        </authorList>
    </citation>
    <scope>NUCLEOTIDE SEQUENCE</scope>
    <source>
        <strain evidence="6">CGMCC 1.7086</strain>
    </source>
</reference>
<evidence type="ECO:0000259" key="4">
    <source>
        <dbReference type="PROSITE" id="PS51766"/>
    </source>
</evidence>
<dbReference type="InterPro" id="IPR018247">
    <property type="entry name" value="EF_Hand_1_Ca_BS"/>
</dbReference>
<dbReference type="InterPro" id="IPR007346">
    <property type="entry name" value="Endonuclease-I"/>
</dbReference>
<feature type="chain" id="PRO_5037710160" description="LTD domain-containing protein" evidence="3">
    <location>
        <begin position="21"/>
        <end position="1296"/>
    </location>
</feature>
<keyword evidence="3" id="KW-0732">Signal</keyword>
<keyword evidence="7" id="KW-1185">Reference proteome</keyword>
<dbReference type="InterPro" id="IPR001322">
    <property type="entry name" value="Lamin_tail_dom"/>
</dbReference>
<feature type="region of interest" description="Disordered" evidence="2">
    <location>
        <begin position="307"/>
        <end position="329"/>
    </location>
</feature>
<evidence type="ECO:0000256" key="3">
    <source>
        <dbReference type="SAM" id="SignalP"/>
    </source>
</evidence>
<protein>
    <recommendedName>
        <fullName evidence="8">LTD domain-containing protein</fullName>
    </recommendedName>
</protein>
<dbReference type="SUPFAM" id="SSF54060">
    <property type="entry name" value="His-Me finger endonucleases"/>
    <property type="match status" value="1"/>
</dbReference>
<feature type="compositionally biased region" description="Low complexity" evidence="2">
    <location>
        <begin position="308"/>
        <end position="318"/>
    </location>
</feature>
<dbReference type="RefSeq" id="WP_188697225.1">
    <property type="nucleotide sequence ID" value="NZ_BMLS01000005.1"/>
</dbReference>
<feature type="region of interest" description="Disordered" evidence="2">
    <location>
        <begin position="366"/>
        <end position="386"/>
    </location>
</feature>
<evidence type="ECO:0000313" key="6">
    <source>
        <dbReference type="EMBL" id="GGO72637.1"/>
    </source>
</evidence>
<evidence type="ECO:0000256" key="1">
    <source>
        <dbReference type="ARBA" id="ARBA00006429"/>
    </source>
</evidence>
<proteinExistence type="inferred from homology"/>
<dbReference type="GO" id="GO:0000272">
    <property type="term" value="P:polysaccharide catabolic process"/>
    <property type="evidence" value="ECO:0007669"/>
    <property type="project" value="InterPro"/>
</dbReference>
<evidence type="ECO:0000259" key="5">
    <source>
        <dbReference type="PROSITE" id="PS51841"/>
    </source>
</evidence>
<dbReference type="SUPFAM" id="SSF63446">
    <property type="entry name" value="Type I dockerin domain"/>
    <property type="match status" value="1"/>
</dbReference>
<dbReference type="EMBL" id="BMLS01000005">
    <property type="protein sequence ID" value="GGO72637.1"/>
    <property type="molecule type" value="Genomic_DNA"/>
</dbReference>
<feature type="domain" description="LTD" evidence="5">
    <location>
        <begin position="490"/>
        <end position="609"/>
    </location>
</feature>
<dbReference type="GO" id="GO:0004518">
    <property type="term" value="F:nuclease activity"/>
    <property type="evidence" value="ECO:0007669"/>
    <property type="project" value="InterPro"/>
</dbReference>
<dbReference type="InterPro" id="IPR002105">
    <property type="entry name" value="Dockerin_1_rpt"/>
</dbReference>
<evidence type="ECO:0008006" key="8">
    <source>
        <dbReference type="Google" id="ProtNLM"/>
    </source>
</evidence>
<dbReference type="InterPro" id="IPR036691">
    <property type="entry name" value="Endo/exonu/phosph_ase_sf"/>
</dbReference>
<dbReference type="Pfam" id="PF04231">
    <property type="entry name" value="Endonuclease_1"/>
    <property type="match status" value="1"/>
</dbReference>
<comment type="similarity">
    <text evidence="1">Belongs to the EndA/NucM nuclease family.</text>
</comment>
<gene>
    <name evidence="6" type="ORF">GCM10010982_31240</name>
</gene>
<dbReference type="Pfam" id="PF00404">
    <property type="entry name" value="Dockerin_1"/>
    <property type="match status" value="1"/>
</dbReference>
<dbReference type="InterPro" id="IPR016134">
    <property type="entry name" value="Dockerin_dom"/>
</dbReference>
<dbReference type="Pfam" id="PF03372">
    <property type="entry name" value="Exo_endo_phos"/>
    <property type="match status" value="1"/>
</dbReference>
<dbReference type="InterPro" id="IPR005135">
    <property type="entry name" value="Endo/exonuclease/phosphatase"/>
</dbReference>
<dbReference type="Proteomes" id="UP000606935">
    <property type="component" value="Unassembled WGS sequence"/>
</dbReference>
<evidence type="ECO:0000256" key="2">
    <source>
        <dbReference type="SAM" id="MobiDB-lite"/>
    </source>
</evidence>
<feature type="domain" description="Dockerin" evidence="4">
    <location>
        <begin position="1233"/>
        <end position="1296"/>
    </location>
</feature>
<dbReference type="InterPro" id="IPR044925">
    <property type="entry name" value="His-Me_finger_sf"/>
</dbReference>
<dbReference type="InterPro" id="IPR047971">
    <property type="entry name" value="ExeM-like"/>
</dbReference>
<feature type="region of interest" description="Disordered" evidence="2">
    <location>
        <begin position="189"/>
        <end position="212"/>
    </location>
</feature>
<feature type="region of interest" description="Disordered" evidence="2">
    <location>
        <begin position="481"/>
        <end position="502"/>
    </location>
</feature>
<dbReference type="Gene3D" id="1.10.1330.10">
    <property type="entry name" value="Dockerin domain"/>
    <property type="match status" value="1"/>
</dbReference>
<dbReference type="PROSITE" id="PS51766">
    <property type="entry name" value="DOCKERIN"/>
    <property type="match status" value="1"/>
</dbReference>
<dbReference type="Pfam" id="PF00932">
    <property type="entry name" value="LTD"/>
    <property type="match status" value="1"/>
</dbReference>
<dbReference type="PROSITE" id="PS00018">
    <property type="entry name" value="EF_HAND_1"/>
    <property type="match status" value="1"/>
</dbReference>
<accession>A0A918DMP8</accession>
<dbReference type="PANTHER" id="PTHR42834">
    <property type="entry name" value="ENDONUCLEASE/EXONUCLEASE/PHOSPHATASE FAMILY PROTEIN (AFU_ORTHOLOGUE AFUA_3G09210)"/>
    <property type="match status" value="1"/>
</dbReference>
<feature type="signal peptide" evidence="3">
    <location>
        <begin position="1"/>
        <end position="20"/>
    </location>
</feature>
<sequence>MKTKLTLLSVAVLASMQAVAAPADSIVLTGVIDGPLTGGIPKAVELYVAQDIEDLSQCGVGFANNGDGTDGQEFTFPAQAVSAGTFLYLASESAGFTSFFGFAPDFTSGYAAINGDDAIELFCDGAVVDTFGEVNVDGTGQAWDYLDGWAYRVANTGPDGDAFALASWTFSGTNALDGISSNASAGNPFPLKSFGPETDPGDGGDGGDTGGEDDVIDGSVCFNCPDLSKVADATLFNDSEYYGQVLTAISNGSDSAGEVKALLNDTISVDHRVLSYAQVWTALTVTDEDPQNSNNVTLLYKGTSLAKSSNGSGSQSSNPDNWNREHVWPKSHGFNSQSFEAYTDIHHLRPTDISVNASRGNLDFDASDAPLSEAPQNRVDSDSFEPRDAVKGDVARMMFYMDTRYEGADVTPDLQLVDRLTGPGEPALGKLCRLIEWHNADPVDSIEQDRNSAIYEFQGNRNPFIDHPEWVELVYSAENCDSDNGGGDNGGGDPDEPTPGEAGLIFSEYVEGAGGNNKAIELFNASGESLDLAGYQVLLYANGSTNAGNRLDLQGALAPGAVYVIANSGSNAEILAVADTTATVTYFNGNDVLELRKNGQLVDSFGQVGNSQTFAADVTLVRKAEIVSGDTDSSDAFDYNQEWLNLGTNVFSDLGSHNGDTGGEPGGDIGLCGDEATLISAIQGNGAASPMQDQSKVIEGIVTNAVPNLRGYFVQEESSQWDNDNTTSEGIFVYQGSDANLPAVGSVVRVKGSVTEFFSRTQLTADAEPLNCGTATVEPLTISLPFEDTAQPESFEGMLVNFSHVLTVNDNYNLGRYGDVGLGNGRNYIPTNVHVPGTAEAIALAERNKRNRITLDDTISAQNPNPVIYPTGGLSAQNTLRTGDSVTALVGNMDYSFNAYRIIPAQDPTFVHSNARTERPELAQGNVTVASLNVLNFFNGDGQGNGFPTARGADDLNEYQRQLDKLVLALAAMDADVIGLMEIENDGYGQSSAIAQLTAALNNYLGEAHYAYVNPGVSQIGSDEIAVGLLYKPAVVSLQGASRLNNSSVFSRPPLAQRFALAENGAELTVVVNHFKSKGCGGASGADSDQGDGQGCYNARRMAQSEALIDWLAQDEELSANPNQLVIGDLNAYAKEDPIRAFTGNGFTNLMETHVGAQAYTYAFGGEMGYLDHAIGSDALAEQVVDAMAWHINADEPRALDYDTQYNHPQFYAANTYRVSDHDPVLVSLNLLPPPVPGDFDGDGDVDRLDMTGLLRALAAKQDIDMSFDLNQDGIVNVRDAQMLRQLCTRTGCATE</sequence>
<dbReference type="NCBIfam" id="NF033681">
    <property type="entry name" value="ExeM_NucH_DNase"/>
    <property type="match status" value="1"/>
</dbReference>
<dbReference type="Gene3D" id="3.60.10.10">
    <property type="entry name" value="Endonuclease/exonuclease/phosphatase"/>
    <property type="match status" value="1"/>
</dbReference>
<dbReference type="CDD" id="cd04486">
    <property type="entry name" value="YhcR_OBF_like"/>
    <property type="match status" value="1"/>
</dbReference>
<organism evidence="6 7">
    <name type="scientific">Bowmanella pacifica</name>
    <dbReference type="NCBI Taxonomy" id="502051"/>
    <lineage>
        <taxon>Bacteria</taxon>
        <taxon>Pseudomonadati</taxon>
        <taxon>Pseudomonadota</taxon>
        <taxon>Gammaproteobacteria</taxon>
        <taxon>Alteromonadales</taxon>
        <taxon>Alteromonadaceae</taxon>
        <taxon>Bowmanella</taxon>
    </lineage>
</organism>
<dbReference type="InterPro" id="IPR036439">
    <property type="entry name" value="Dockerin_dom_sf"/>
</dbReference>
<dbReference type="PANTHER" id="PTHR42834:SF1">
    <property type="entry name" value="ENDONUCLEASE_EXONUCLEASE_PHOSPHATASE FAMILY PROTEIN (AFU_ORTHOLOGUE AFUA_3G09210)"/>
    <property type="match status" value="1"/>
</dbReference>
<dbReference type="SUPFAM" id="SSF56219">
    <property type="entry name" value="DNase I-like"/>
    <property type="match status" value="1"/>
</dbReference>
<evidence type="ECO:0000313" key="7">
    <source>
        <dbReference type="Proteomes" id="UP000606935"/>
    </source>
</evidence>
<dbReference type="CDD" id="cd10283">
    <property type="entry name" value="MnuA_DNase1-like"/>
    <property type="match status" value="1"/>
</dbReference>
<dbReference type="PROSITE" id="PS51841">
    <property type="entry name" value="LTD"/>
    <property type="match status" value="1"/>
</dbReference>